<reference evidence="1 2" key="1">
    <citation type="submission" date="2022-06" db="EMBL/GenBank/DDBJ databases">
        <title>Rhizosaccharibacter gen. nov. sp. nov. KSS12, endophytic bacteria isolated from sugarcane.</title>
        <authorList>
            <person name="Pitiwittayakul N."/>
        </authorList>
    </citation>
    <scope>NUCLEOTIDE SEQUENCE [LARGE SCALE GENOMIC DNA]</scope>
    <source>
        <strain evidence="1 2">KSS12</strain>
    </source>
</reference>
<dbReference type="EMBL" id="JAMZEJ010000012">
    <property type="protein sequence ID" value="MCQ8242482.1"/>
    <property type="molecule type" value="Genomic_DNA"/>
</dbReference>
<evidence type="ECO:0000313" key="1">
    <source>
        <dbReference type="EMBL" id="MCQ8242482.1"/>
    </source>
</evidence>
<proteinExistence type="predicted"/>
<accession>A0ABT1W1K7</accession>
<evidence type="ECO:0008006" key="3">
    <source>
        <dbReference type="Google" id="ProtNLM"/>
    </source>
</evidence>
<name>A0ABT1W1K7_9PROT</name>
<gene>
    <name evidence="1" type="ORF">NFI88_16750</name>
</gene>
<keyword evidence="2" id="KW-1185">Reference proteome</keyword>
<dbReference type="RefSeq" id="WP_422921242.1">
    <property type="nucleotide sequence ID" value="NZ_JAMZEJ010000012.1"/>
</dbReference>
<evidence type="ECO:0000313" key="2">
    <source>
        <dbReference type="Proteomes" id="UP001524547"/>
    </source>
</evidence>
<sequence length="116" mass="13042">MSLWLLAGLGHQVWADEQTEPLRLRLELALAVLRDEPQAASASCIDVMKQVQTTERRARADRGDAVKRQADRDELMSAYENAWELCGTDAARVCRDAPLAGQQKNCRALERHPELD</sequence>
<organism evidence="1 2">
    <name type="scientific">Rhizosaccharibacter radicis</name>
    <dbReference type="NCBI Taxonomy" id="2782605"/>
    <lineage>
        <taxon>Bacteria</taxon>
        <taxon>Pseudomonadati</taxon>
        <taxon>Pseudomonadota</taxon>
        <taxon>Alphaproteobacteria</taxon>
        <taxon>Acetobacterales</taxon>
        <taxon>Acetobacteraceae</taxon>
        <taxon>Rhizosaccharibacter</taxon>
    </lineage>
</organism>
<dbReference type="Proteomes" id="UP001524547">
    <property type="component" value="Unassembled WGS sequence"/>
</dbReference>
<protein>
    <recommendedName>
        <fullName evidence="3">UrcA family protein</fullName>
    </recommendedName>
</protein>
<comment type="caution">
    <text evidence="1">The sequence shown here is derived from an EMBL/GenBank/DDBJ whole genome shotgun (WGS) entry which is preliminary data.</text>
</comment>